<dbReference type="NCBIfam" id="TIGR00350">
    <property type="entry name" value="lytR_cpsA_psr"/>
    <property type="match status" value="1"/>
</dbReference>
<gene>
    <name evidence="5" type="ORF">HMPREF1871_00471</name>
</gene>
<keyword evidence="3" id="KW-0472">Membrane</keyword>
<feature type="compositionally biased region" description="Polar residues" evidence="2">
    <location>
        <begin position="390"/>
        <end position="401"/>
    </location>
</feature>
<feature type="transmembrane region" description="Helical" evidence="3">
    <location>
        <begin position="27"/>
        <end position="48"/>
    </location>
</feature>
<evidence type="ECO:0000256" key="2">
    <source>
        <dbReference type="SAM" id="MobiDB-lite"/>
    </source>
</evidence>
<feature type="compositionally biased region" description="Basic and acidic residues" evidence="2">
    <location>
        <begin position="402"/>
        <end position="411"/>
    </location>
</feature>
<keyword evidence="6" id="KW-1185">Reference proteome</keyword>
<feature type="region of interest" description="Disordered" evidence="2">
    <location>
        <begin position="387"/>
        <end position="411"/>
    </location>
</feature>
<accession>A0ABR5TMJ2</accession>
<feature type="domain" description="Cell envelope-related transcriptional attenuator" evidence="4">
    <location>
        <begin position="94"/>
        <end position="250"/>
    </location>
</feature>
<evidence type="ECO:0000256" key="3">
    <source>
        <dbReference type="SAM" id="Phobius"/>
    </source>
</evidence>
<dbReference type="Proteomes" id="UP000070467">
    <property type="component" value="Unassembled WGS sequence"/>
</dbReference>
<dbReference type="InterPro" id="IPR004474">
    <property type="entry name" value="LytR_CpsA_psr"/>
</dbReference>
<dbReference type="PANTHER" id="PTHR33392">
    <property type="entry name" value="POLYISOPRENYL-TEICHOIC ACID--PEPTIDOGLYCAN TEICHOIC ACID TRANSFERASE TAGU"/>
    <property type="match status" value="1"/>
</dbReference>
<comment type="similarity">
    <text evidence="1">Belongs to the LytR/CpsA/Psr (LCP) family.</text>
</comment>
<reference evidence="5 6" key="1">
    <citation type="submission" date="2016-01" db="EMBL/GenBank/DDBJ databases">
        <authorList>
            <person name="Mitreva M."/>
            <person name="Pepin K.H."/>
            <person name="Mihindukulasuriya K.A."/>
            <person name="Fulton R."/>
            <person name="Fronick C."/>
            <person name="O'Laughlin M."/>
            <person name="Miner T."/>
            <person name="Herter B."/>
            <person name="Rosa B.A."/>
            <person name="Cordes M."/>
            <person name="Tomlinson C."/>
            <person name="Wollam A."/>
            <person name="Palsikar V.B."/>
            <person name="Mardis E.R."/>
            <person name="Wilson R.K."/>
        </authorList>
    </citation>
    <scope>NUCLEOTIDE SEQUENCE [LARGE SCALE GENOMIC DNA]</scope>
    <source>
        <strain evidence="5 6">KA00071</strain>
    </source>
</reference>
<evidence type="ECO:0000259" key="4">
    <source>
        <dbReference type="Pfam" id="PF03816"/>
    </source>
</evidence>
<sequence length="411" mass="47014">MNEYSRLSRTRREQEIKKKKKSKIRRIFLLIIFLLVLYGGYTLFNLFMNLNNGYKESENTVEVDPNFKQFSVLIMGIDQNDSRASEGQTRENSRTDSLIYLAINKENKRMDMVSIPRDSLSLMRNKEDKHKSSSYFFDKITHAHAYGGVDGTIESVHNLLNAPINFYVVINFKAFQKVVDSLGGIELYVPFDMVEQNSEGYSGTVKLKKGWQTLNGEEALAFSRSRYYDSDIERGQRQLQVLHATIDKAKGLNAISKINEFISITGDNVTHNMNTKQITSAASIFAKNDMQIVAHRIGGYDVNMGGVYYYYPKPSHLLYISSILNKALGNSIPSSNDILNIHYQGYILPLTNQYSLGTKKPASTLYRPANYIRFAPEDMIQNIPERLNENDMNNDPTVSNENKPEKQQERN</sequence>
<dbReference type="Pfam" id="PF03816">
    <property type="entry name" value="LytR_cpsA_psr"/>
    <property type="match status" value="1"/>
</dbReference>
<evidence type="ECO:0000313" key="5">
    <source>
        <dbReference type="EMBL" id="KXB58447.1"/>
    </source>
</evidence>
<evidence type="ECO:0000313" key="6">
    <source>
        <dbReference type="Proteomes" id="UP000070467"/>
    </source>
</evidence>
<name>A0ABR5TMJ2_9BACL</name>
<dbReference type="InterPro" id="IPR050922">
    <property type="entry name" value="LytR/CpsA/Psr_CW_biosynth"/>
</dbReference>
<proteinExistence type="inferred from homology"/>
<dbReference type="EMBL" id="LSDB01000011">
    <property type="protein sequence ID" value="KXB58447.1"/>
    <property type="molecule type" value="Genomic_DNA"/>
</dbReference>
<organism evidence="5 6">
    <name type="scientific">Gemelliphila asaccharolytica</name>
    <dbReference type="NCBI Taxonomy" id="502393"/>
    <lineage>
        <taxon>Bacteria</taxon>
        <taxon>Bacillati</taxon>
        <taxon>Bacillota</taxon>
        <taxon>Bacilli</taxon>
        <taxon>Bacillales</taxon>
        <taxon>Gemellaceae</taxon>
        <taxon>Gemelliphila</taxon>
    </lineage>
</organism>
<dbReference type="Gene3D" id="3.40.630.190">
    <property type="entry name" value="LCP protein"/>
    <property type="match status" value="1"/>
</dbReference>
<dbReference type="RefSeq" id="WP_066129554.1">
    <property type="nucleotide sequence ID" value="NZ_KQ959864.1"/>
</dbReference>
<keyword evidence="3" id="KW-1133">Transmembrane helix</keyword>
<keyword evidence="3" id="KW-0812">Transmembrane</keyword>
<dbReference type="PANTHER" id="PTHR33392:SF3">
    <property type="entry name" value="POLYISOPRENYL-TEICHOIC ACID--PEPTIDOGLYCAN TEICHOIC ACID TRANSFERASE TAGT"/>
    <property type="match status" value="1"/>
</dbReference>
<protein>
    <submittedName>
        <fullName evidence="5">Cell envelope-like function transcriptional attenuator common domain protein</fullName>
    </submittedName>
</protein>
<comment type="caution">
    <text evidence="5">The sequence shown here is derived from an EMBL/GenBank/DDBJ whole genome shotgun (WGS) entry which is preliminary data.</text>
</comment>
<evidence type="ECO:0000256" key="1">
    <source>
        <dbReference type="ARBA" id="ARBA00006068"/>
    </source>
</evidence>